<keyword evidence="7 8" id="KW-0472">Membrane</keyword>
<feature type="transmembrane region" description="Helical" evidence="8">
    <location>
        <begin position="42"/>
        <end position="63"/>
    </location>
</feature>
<dbReference type="OrthoDB" id="3177005at2"/>
<sequence length="230" mass="23704">MTGRREAYVAGMQAVAPMLPGVVPFGMTAGVAGLDAGLGGELAFAMSVLIFAGASQIATAQLLGADAAPALVVLTALLINLRMVMYSASLAGHFAPLPLRWRVPMAYLLTDQAYALSIQRILRRHPGPQEHWFYLGAGLTLWITWLCATGAGIAAGSAVPPAWELGFIVPLIFLSLLVPAIASRPALVAAVTAGLLSVLGRGRPAGLGLTLAALAGIAAGVVTERMTRRG</sequence>
<dbReference type="GO" id="GO:1903785">
    <property type="term" value="P:L-valine transmembrane transport"/>
    <property type="evidence" value="ECO:0007669"/>
    <property type="project" value="TreeGrafter"/>
</dbReference>
<feature type="transmembrane region" description="Helical" evidence="8">
    <location>
        <begin position="132"/>
        <end position="155"/>
    </location>
</feature>
<keyword evidence="6 8" id="KW-1133">Transmembrane helix</keyword>
<evidence type="ECO:0000256" key="1">
    <source>
        <dbReference type="ARBA" id="ARBA00004651"/>
    </source>
</evidence>
<keyword evidence="4" id="KW-1003">Cell membrane</keyword>
<keyword evidence="10" id="KW-1185">Reference proteome</keyword>
<evidence type="ECO:0000313" key="10">
    <source>
        <dbReference type="Proteomes" id="UP000245474"/>
    </source>
</evidence>
<evidence type="ECO:0000313" key="9">
    <source>
        <dbReference type="EMBL" id="PWG62594.1"/>
    </source>
</evidence>
<feature type="transmembrane region" description="Helical" evidence="8">
    <location>
        <begin position="162"/>
        <end position="182"/>
    </location>
</feature>
<organism evidence="9 10">
    <name type="scientific">Sediminicurvatus halobius</name>
    <dbReference type="NCBI Taxonomy" id="2182432"/>
    <lineage>
        <taxon>Bacteria</taxon>
        <taxon>Pseudomonadati</taxon>
        <taxon>Pseudomonadota</taxon>
        <taxon>Gammaproteobacteria</taxon>
        <taxon>Chromatiales</taxon>
        <taxon>Ectothiorhodospiraceae</taxon>
        <taxon>Sediminicurvatus</taxon>
    </lineage>
</organism>
<name>A0A2U2N0V1_9GAMM</name>
<dbReference type="AlphaFoldDB" id="A0A2U2N0V1"/>
<evidence type="ECO:0000256" key="5">
    <source>
        <dbReference type="ARBA" id="ARBA00022692"/>
    </source>
</evidence>
<dbReference type="Proteomes" id="UP000245474">
    <property type="component" value="Unassembled WGS sequence"/>
</dbReference>
<dbReference type="GO" id="GO:0005886">
    <property type="term" value="C:plasma membrane"/>
    <property type="evidence" value="ECO:0007669"/>
    <property type="project" value="UniProtKB-SubCell"/>
</dbReference>
<evidence type="ECO:0000256" key="2">
    <source>
        <dbReference type="ARBA" id="ARBA00010735"/>
    </source>
</evidence>
<dbReference type="RefSeq" id="WP_109678984.1">
    <property type="nucleotide sequence ID" value="NZ_CP086615.1"/>
</dbReference>
<accession>A0A2U2N0V1</accession>
<feature type="transmembrane region" description="Helical" evidence="8">
    <location>
        <begin position="202"/>
        <end position="222"/>
    </location>
</feature>
<dbReference type="Pfam" id="PF03591">
    <property type="entry name" value="AzlC"/>
    <property type="match status" value="1"/>
</dbReference>
<feature type="transmembrane region" description="Helical" evidence="8">
    <location>
        <begin position="70"/>
        <end position="95"/>
    </location>
</feature>
<dbReference type="PANTHER" id="PTHR34979">
    <property type="entry name" value="INNER MEMBRANE PROTEIN YGAZ"/>
    <property type="match status" value="1"/>
</dbReference>
<reference evidence="9 10" key="1">
    <citation type="submission" date="2018-05" db="EMBL/GenBank/DDBJ databases">
        <title>Spiribacter halobius sp. nov., a moderately halophilic bacterium isolated from marine solar saltern.</title>
        <authorList>
            <person name="Zheng W.-S."/>
            <person name="Lu D.-C."/>
            <person name="Du Z.-J."/>
        </authorList>
    </citation>
    <scope>NUCLEOTIDE SEQUENCE [LARGE SCALE GENOMIC DNA]</scope>
    <source>
        <strain evidence="9 10">E85</strain>
    </source>
</reference>
<comment type="caution">
    <text evidence="9">The sequence shown here is derived from an EMBL/GenBank/DDBJ whole genome shotgun (WGS) entry which is preliminary data.</text>
</comment>
<evidence type="ECO:0000256" key="8">
    <source>
        <dbReference type="SAM" id="Phobius"/>
    </source>
</evidence>
<evidence type="ECO:0000256" key="4">
    <source>
        <dbReference type="ARBA" id="ARBA00022475"/>
    </source>
</evidence>
<feature type="transmembrane region" description="Helical" evidence="8">
    <location>
        <begin position="7"/>
        <end position="30"/>
    </location>
</feature>
<evidence type="ECO:0000256" key="6">
    <source>
        <dbReference type="ARBA" id="ARBA00022989"/>
    </source>
</evidence>
<dbReference type="PANTHER" id="PTHR34979:SF1">
    <property type="entry name" value="INNER MEMBRANE PROTEIN YGAZ"/>
    <property type="match status" value="1"/>
</dbReference>
<protein>
    <submittedName>
        <fullName evidence="9">Branched-chain amino acid ABC transporter permease</fullName>
    </submittedName>
</protein>
<evidence type="ECO:0000256" key="3">
    <source>
        <dbReference type="ARBA" id="ARBA00022448"/>
    </source>
</evidence>
<keyword evidence="3" id="KW-0813">Transport</keyword>
<evidence type="ECO:0000256" key="7">
    <source>
        <dbReference type="ARBA" id="ARBA00023136"/>
    </source>
</evidence>
<keyword evidence="5 8" id="KW-0812">Transmembrane</keyword>
<dbReference type="EMBL" id="QFFI01000017">
    <property type="protein sequence ID" value="PWG62594.1"/>
    <property type="molecule type" value="Genomic_DNA"/>
</dbReference>
<dbReference type="InterPro" id="IPR011606">
    <property type="entry name" value="Brnchd-chn_aa_trnsp_permease"/>
</dbReference>
<comment type="similarity">
    <text evidence="2">Belongs to the AzlC family.</text>
</comment>
<proteinExistence type="inferred from homology"/>
<comment type="subcellular location">
    <subcellularLocation>
        <location evidence="1">Cell membrane</location>
        <topology evidence="1">Multi-pass membrane protein</topology>
    </subcellularLocation>
</comment>
<gene>
    <name evidence="9" type="ORF">DEM34_11640</name>
</gene>